<reference evidence="2 3" key="1">
    <citation type="submission" date="2019-08" db="EMBL/GenBank/DDBJ databases">
        <title>Complete genome sequence of Kushneria sp. YCWA18, a halophilic phosphate-solubilizing bacterium isolated from Daqiao saltern in China.</title>
        <authorList>
            <person name="Du G.-X."/>
            <person name="Qu L.-Y."/>
        </authorList>
    </citation>
    <scope>NUCLEOTIDE SEQUENCE [LARGE SCALE GENOMIC DNA]</scope>
    <source>
        <strain evidence="2 3">YCWA18</strain>
    </source>
</reference>
<evidence type="ECO:0000259" key="1">
    <source>
        <dbReference type="Pfam" id="PF20408"/>
    </source>
</evidence>
<dbReference type="AlphaFoldDB" id="A0A5C0ZX26"/>
<dbReference type="SUPFAM" id="SSF53474">
    <property type="entry name" value="alpha/beta-Hydrolases"/>
    <property type="match status" value="1"/>
</dbReference>
<keyword evidence="2" id="KW-0378">Hydrolase</keyword>
<dbReference type="Pfam" id="PF20408">
    <property type="entry name" value="Abhydrolase_11"/>
    <property type="match status" value="1"/>
</dbReference>
<accession>A0A5C0ZX26</accession>
<dbReference type="KEGG" id="kuy:FY550_04945"/>
<gene>
    <name evidence="2" type="ORF">FY550_04945</name>
</gene>
<dbReference type="Proteomes" id="UP000322553">
    <property type="component" value="Chromosome"/>
</dbReference>
<dbReference type="OrthoDB" id="652634at2"/>
<evidence type="ECO:0000313" key="2">
    <source>
        <dbReference type="EMBL" id="QEL10548.1"/>
    </source>
</evidence>
<organism evidence="2 3">
    <name type="scientific">Kushneria phosphatilytica</name>
    <dbReference type="NCBI Taxonomy" id="657387"/>
    <lineage>
        <taxon>Bacteria</taxon>
        <taxon>Pseudomonadati</taxon>
        <taxon>Pseudomonadota</taxon>
        <taxon>Gammaproteobacteria</taxon>
        <taxon>Oceanospirillales</taxon>
        <taxon>Halomonadaceae</taxon>
        <taxon>Kushneria</taxon>
    </lineage>
</organism>
<feature type="domain" description="KANL3/Tex30 alpha/beta hydrolase-like" evidence="1">
    <location>
        <begin position="48"/>
        <end position="230"/>
    </location>
</feature>
<sequence>MPSDTIRVAPVSAPTFAACLIDPTPGVSWFDVEHYGRVRLSGVPEVGRLLLAHGAGAGPEHVLMRSLTDALAEQGVQCAAIEFDYRARAREAGKPRPPPRVDQLISPFADWVALMPPDTWWGGRSMGGRVASQLATEQACPGLILCAYPFHPRGTPERTRLSHWPQLRCATHVFQGSRDPMGSREEVGGYPLPAHVAMHWLEEGDHDWRTPRNSAVTQSALITQAARGIVGSMIQA</sequence>
<dbReference type="RefSeq" id="WP_139148617.1">
    <property type="nucleotide sequence ID" value="NZ_CP043420.1"/>
</dbReference>
<dbReference type="InterPro" id="IPR029058">
    <property type="entry name" value="AB_hydrolase_fold"/>
</dbReference>
<dbReference type="EMBL" id="CP043420">
    <property type="protein sequence ID" value="QEL10548.1"/>
    <property type="molecule type" value="Genomic_DNA"/>
</dbReference>
<dbReference type="PROSITE" id="PS51257">
    <property type="entry name" value="PROKAR_LIPOPROTEIN"/>
    <property type="match status" value="1"/>
</dbReference>
<protein>
    <submittedName>
        <fullName evidence="2">Dienelactone hydrolase</fullName>
    </submittedName>
</protein>
<evidence type="ECO:0000313" key="3">
    <source>
        <dbReference type="Proteomes" id="UP000322553"/>
    </source>
</evidence>
<proteinExistence type="predicted"/>
<keyword evidence="3" id="KW-1185">Reference proteome</keyword>
<dbReference type="GO" id="GO:0016787">
    <property type="term" value="F:hydrolase activity"/>
    <property type="evidence" value="ECO:0007669"/>
    <property type="project" value="UniProtKB-KW"/>
</dbReference>
<dbReference type="Gene3D" id="3.40.50.1820">
    <property type="entry name" value="alpha/beta hydrolase"/>
    <property type="match status" value="1"/>
</dbReference>
<name>A0A5C0ZX26_9GAMM</name>
<dbReference type="InterPro" id="IPR046879">
    <property type="entry name" value="KANL3/Tex30_Abhydrolase"/>
</dbReference>